<protein>
    <submittedName>
        <fullName evidence="1">Uncharacterized protein</fullName>
    </submittedName>
</protein>
<dbReference type="STRING" id="1817841.A3B10_01265"/>
<sequence length="140" mass="16745">MTPPANLKKEEYAKTVCLFLAELLRTRRITLARCAEIAQKVIEHLNLIDSEENFLRLVKELTSDFEELYQLEKIVVRRMEINQRDEMEEQVRAFVIWSLIKDIHTALSVLKEAMKEESQLNSLYEKFPQFKEFIQHHEQH</sequence>
<gene>
    <name evidence="1" type="ORF">A3B10_01265</name>
</gene>
<dbReference type="AlphaFoldDB" id="A0A1F5PWU4"/>
<dbReference type="Proteomes" id="UP000177281">
    <property type="component" value="Unassembled WGS sequence"/>
</dbReference>
<proteinExistence type="predicted"/>
<comment type="caution">
    <text evidence="1">The sequence shown here is derived from an EMBL/GenBank/DDBJ whole genome shotgun (WGS) entry which is preliminary data.</text>
</comment>
<accession>A0A1F5PWU4</accession>
<name>A0A1F5PWU4_9BACT</name>
<evidence type="ECO:0000313" key="1">
    <source>
        <dbReference type="EMBL" id="OGE94413.1"/>
    </source>
</evidence>
<dbReference type="EMBL" id="MFFB01000018">
    <property type="protein sequence ID" value="OGE94413.1"/>
    <property type="molecule type" value="Genomic_DNA"/>
</dbReference>
<reference evidence="1 2" key="1">
    <citation type="journal article" date="2016" name="Nat. Commun.">
        <title>Thousands of microbial genomes shed light on interconnected biogeochemical processes in an aquifer system.</title>
        <authorList>
            <person name="Anantharaman K."/>
            <person name="Brown C.T."/>
            <person name="Hug L.A."/>
            <person name="Sharon I."/>
            <person name="Castelle C.J."/>
            <person name="Probst A.J."/>
            <person name="Thomas B.C."/>
            <person name="Singh A."/>
            <person name="Wilkins M.J."/>
            <person name="Karaoz U."/>
            <person name="Brodie E.L."/>
            <person name="Williams K.H."/>
            <person name="Hubbard S.S."/>
            <person name="Banfield J.F."/>
        </authorList>
    </citation>
    <scope>NUCLEOTIDE SEQUENCE [LARGE SCALE GENOMIC DNA]</scope>
</reference>
<evidence type="ECO:0000313" key="2">
    <source>
        <dbReference type="Proteomes" id="UP000177281"/>
    </source>
</evidence>
<organism evidence="1 2">
    <name type="scientific">Candidatus Doudnabacteria bacterium RIFCSPLOWO2_01_FULL_44_21</name>
    <dbReference type="NCBI Taxonomy" id="1817841"/>
    <lineage>
        <taxon>Bacteria</taxon>
        <taxon>Candidatus Doudnaibacteriota</taxon>
    </lineage>
</organism>